<organism evidence="3 4">
    <name type="scientific">Fusobacterium hominis</name>
    <dbReference type="NCBI Taxonomy" id="2764326"/>
    <lineage>
        <taxon>Bacteria</taxon>
        <taxon>Fusobacteriati</taxon>
        <taxon>Fusobacteriota</taxon>
        <taxon>Fusobacteriia</taxon>
        <taxon>Fusobacteriales</taxon>
        <taxon>Fusobacteriaceae</taxon>
        <taxon>Fusobacterium</taxon>
    </lineage>
</organism>
<dbReference type="Pfam" id="PF03413">
    <property type="entry name" value="PepSY"/>
    <property type="match status" value="2"/>
</dbReference>
<feature type="domain" description="PepSY" evidence="2">
    <location>
        <begin position="114"/>
        <end position="171"/>
    </location>
</feature>
<name>A0A7G9GWI1_9FUSO</name>
<evidence type="ECO:0000313" key="4">
    <source>
        <dbReference type="Proteomes" id="UP000515913"/>
    </source>
</evidence>
<evidence type="ECO:0000259" key="2">
    <source>
        <dbReference type="Pfam" id="PF03413"/>
    </source>
</evidence>
<keyword evidence="1" id="KW-0732">Signal</keyword>
<evidence type="ECO:0000313" key="3">
    <source>
        <dbReference type="EMBL" id="QNM15163.1"/>
    </source>
</evidence>
<feature type="signal peptide" evidence="1">
    <location>
        <begin position="1"/>
        <end position="25"/>
    </location>
</feature>
<accession>A0A7G9GWI1</accession>
<dbReference type="RefSeq" id="WP_101473721.1">
    <property type="nucleotide sequence ID" value="NZ_CP060637.1"/>
</dbReference>
<evidence type="ECO:0000256" key="1">
    <source>
        <dbReference type="SAM" id="SignalP"/>
    </source>
</evidence>
<dbReference type="EMBL" id="CP060637">
    <property type="protein sequence ID" value="QNM15163.1"/>
    <property type="molecule type" value="Genomic_DNA"/>
</dbReference>
<dbReference type="AlphaFoldDB" id="A0A7G9GWI1"/>
<dbReference type="InterPro" id="IPR046350">
    <property type="entry name" value="Cystatin_sf"/>
</dbReference>
<dbReference type="Gene3D" id="3.10.450.40">
    <property type="match status" value="2"/>
</dbReference>
<feature type="domain" description="PepSY" evidence="2">
    <location>
        <begin position="42"/>
        <end position="100"/>
    </location>
</feature>
<dbReference type="SUPFAM" id="SSF54403">
    <property type="entry name" value="Cystatin/monellin"/>
    <property type="match status" value="1"/>
</dbReference>
<dbReference type="Proteomes" id="UP000515913">
    <property type="component" value="Chromosome"/>
</dbReference>
<proteinExistence type="predicted"/>
<dbReference type="InterPro" id="IPR025711">
    <property type="entry name" value="PepSY"/>
</dbReference>
<keyword evidence="4" id="KW-1185">Reference proteome</keyword>
<protein>
    <submittedName>
        <fullName evidence="3">PepSY domain-containing protein</fullName>
    </submittedName>
</protein>
<gene>
    <name evidence="3" type="ORF">H9Q81_09670</name>
</gene>
<feature type="chain" id="PRO_5028950448" evidence="1">
    <location>
        <begin position="26"/>
        <end position="178"/>
    </location>
</feature>
<sequence>MKGKKGLMLGLMAAAMLLGSNFVGEKVYANATPPQQNQQQLIGEAAAIKTVLAQNPDWQVKKIELDRERGRLVYEIEILNKNQEKEYKIDAETGAILKYENEREFLEFDSTPSITLQKAVEIAVGDKKDVVLRKAELEHDFGKLCYEVRFTDGTQKYSVKVNAKTGEIISSRVHSDKW</sequence>
<dbReference type="KEGG" id="fho:H9Q81_09670"/>
<reference evidence="3 4" key="1">
    <citation type="submission" date="2020-08" db="EMBL/GenBank/DDBJ databases">
        <authorList>
            <person name="Liu C."/>
            <person name="Sun Q."/>
        </authorList>
    </citation>
    <scope>NUCLEOTIDE SEQUENCE [LARGE SCALE GENOMIC DNA]</scope>
    <source>
        <strain evidence="3 4">NSJ-57</strain>
    </source>
</reference>